<proteinExistence type="predicted"/>
<dbReference type="InterPro" id="IPR009665">
    <property type="entry name" value="YyaC"/>
</dbReference>
<name>A0A5R9G2B8_9BACL</name>
<comment type="caution">
    <text evidence="1">The sequence shown here is derived from an EMBL/GenBank/DDBJ whole genome shotgun (WGS) entry which is preliminary data.</text>
</comment>
<evidence type="ECO:0000313" key="2">
    <source>
        <dbReference type="Proteomes" id="UP000309676"/>
    </source>
</evidence>
<dbReference type="NCBIfam" id="TIGR02841">
    <property type="entry name" value="spore_YyaC"/>
    <property type="match status" value="1"/>
</dbReference>
<keyword evidence="1" id="KW-0378">Hydrolase</keyword>
<dbReference type="InterPro" id="IPR023430">
    <property type="entry name" value="Pept_HybD-like_dom_sf"/>
</dbReference>
<gene>
    <name evidence="1" type="primary">yyaC</name>
    <name evidence="1" type="ORF">FE782_26415</name>
</gene>
<organism evidence="1 2">
    <name type="scientific">Paenibacillus antri</name>
    <dbReference type="NCBI Taxonomy" id="2582848"/>
    <lineage>
        <taxon>Bacteria</taxon>
        <taxon>Bacillati</taxon>
        <taxon>Bacillota</taxon>
        <taxon>Bacilli</taxon>
        <taxon>Bacillales</taxon>
        <taxon>Paenibacillaceae</taxon>
        <taxon>Paenibacillus</taxon>
    </lineage>
</organism>
<evidence type="ECO:0000313" key="1">
    <source>
        <dbReference type="EMBL" id="TLS49169.1"/>
    </source>
</evidence>
<sequence length="170" mass="17768">MERLYTVDGEGLKRELLDLRGKINGRPITFLCIGTDRSTGDALGPLVGTALSNAGYERVIGTLASPCDANTLPAWMTELAAVPAGAEAVVAIDAALGRPESVGRFQVTHVPMLPGASMGRNLPPVGDYGIAGIVNGNGIKSYAILQNTSLHRVMTMADTIVHAITAAFPR</sequence>
<accession>A0A5R9G2B8</accession>
<dbReference type="AlphaFoldDB" id="A0A5R9G2B8"/>
<dbReference type="GO" id="GO:0008233">
    <property type="term" value="F:peptidase activity"/>
    <property type="evidence" value="ECO:0007669"/>
    <property type="project" value="UniProtKB-KW"/>
</dbReference>
<dbReference type="EMBL" id="VCIW01000023">
    <property type="protein sequence ID" value="TLS49169.1"/>
    <property type="molecule type" value="Genomic_DNA"/>
</dbReference>
<protein>
    <submittedName>
        <fullName evidence="1">Spore protease YyaC</fullName>
    </submittedName>
</protein>
<keyword evidence="2" id="KW-1185">Reference proteome</keyword>
<dbReference type="Proteomes" id="UP000309676">
    <property type="component" value="Unassembled WGS sequence"/>
</dbReference>
<dbReference type="Pfam" id="PF06866">
    <property type="entry name" value="DUF1256"/>
    <property type="match status" value="1"/>
</dbReference>
<keyword evidence="1" id="KW-0645">Protease</keyword>
<dbReference type="OrthoDB" id="9815953at2"/>
<dbReference type="RefSeq" id="WP_138197367.1">
    <property type="nucleotide sequence ID" value="NZ_VCIW01000023.1"/>
</dbReference>
<dbReference type="SUPFAM" id="SSF53163">
    <property type="entry name" value="HybD-like"/>
    <property type="match status" value="1"/>
</dbReference>
<dbReference type="GO" id="GO:0006508">
    <property type="term" value="P:proteolysis"/>
    <property type="evidence" value="ECO:0007669"/>
    <property type="project" value="UniProtKB-KW"/>
</dbReference>
<reference evidence="1 2" key="1">
    <citation type="submission" date="2019-05" db="EMBL/GenBank/DDBJ databases">
        <authorList>
            <person name="Narsing Rao M.P."/>
            <person name="Li W.J."/>
        </authorList>
    </citation>
    <scope>NUCLEOTIDE SEQUENCE [LARGE SCALE GENOMIC DNA]</scope>
    <source>
        <strain evidence="1 2">SYSU_K30003</strain>
    </source>
</reference>